<evidence type="ECO:0000313" key="11">
    <source>
        <dbReference type="EMBL" id="KUJ09140.1"/>
    </source>
</evidence>
<feature type="domain" description="C2H2-type" evidence="10">
    <location>
        <begin position="174"/>
        <end position="204"/>
    </location>
</feature>
<name>A0A132B9Q8_MOLSC</name>
<dbReference type="OrthoDB" id="2687452at2759"/>
<gene>
    <name evidence="11" type="ORF">LY89DRAFT_763744</name>
</gene>
<evidence type="ECO:0000256" key="5">
    <source>
        <dbReference type="ARBA" id="ARBA00023015"/>
    </source>
</evidence>
<keyword evidence="2" id="KW-0479">Metal-binding</keyword>
<feature type="region of interest" description="Disordered" evidence="9">
    <location>
        <begin position="257"/>
        <end position="281"/>
    </location>
</feature>
<keyword evidence="6" id="KW-0804">Transcription</keyword>
<dbReference type="GO" id="GO:0006357">
    <property type="term" value="P:regulation of transcription by RNA polymerase II"/>
    <property type="evidence" value="ECO:0007669"/>
    <property type="project" value="TreeGrafter"/>
</dbReference>
<dbReference type="AlphaFoldDB" id="A0A132B9Q8"/>
<sequence length="281" mass="31067">MSQQTNNNDVDRAVPAPNTNLNRVTAQFPLPPFLLTTLQGISFARAPGTILHPDALAASALPSIAEVAYTHNPHPHTEQEPGTRPASPASPSSPSSPAIPATPATAATAATAAAEPPVVLFRRDPLIPTPLQQSRDHKCPHCLWSFASAWELRRHLLSIHGIAPETPEPNVRKHKCPVENCARSFDWLPELTRHRLSAHNLEPPPPTEEEIAKQKEREEELKEWVAGRGERREAAIRRLEAKGIFTCRLDNCRKSFSSEKGRAHHEKMARDGRGIKGHRKK</sequence>
<evidence type="ECO:0000256" key="8">
    <source>
        <dbReference type="PROSITE-ProRule" id="PRU00042"/>
    </source>
</evidence>
<dbReference type="InParanoid" id="A0A132B9Q8"/>
<dbReference type="RefSeq" id="XP_018063495.1">
    <property type="nucleotide sequence ID" value="XM_018221609.1"/>
</dbReference>
<evidence type="ECO:0000256" key="9">
    <source>
        <dbReference type="SAM" id="MobiDB-lite"/>
    </source>
</evidence>
<dbReference type="GeneID" id="28831335"/>
<feature type="region of interest" description="Disordered" evidence="9">
    <location>
        <begin position="72"/>
        <end position="110"/>
    </location>
</feature>
<feature type="compositionally biased region" description="Basic and acidic residues" evidence="9">
    <location>
        <begin position="257"/>
        <end position="274"/>
    </location>
</feature>
<protein>
    <recommendedName>
        <fullName evidence="10">C2H2-type domain-containing protein</fullName>
    </recommendedName>
</protein>
<dbReference type="KEGG" id="psco:LY89DRAFT_763744"/>
<evidence type="ECO:0000256" key="4">
    <source>
        <dbReference type="ARBA" id="ARBA00022833"/>
    </source>
</evidence>
<keyword evidence="5" id="KW-0805">Transcription regulation</keyword>
<dbReference type="InterPro" id="IPR013087">
    <property type="entry name" value="Znf_C2H2_type"/>
</dbReference>
<dbReference type="InterPro" id="IPR051061">
    <property type="entry name" value="Zinc_finger_trans_reg"/>
</dbReference>
<evidence type="ECO:0000259" key="10">
    <source>
        <dbReference type="PROSITE" id="PS50157"/>
    </source>
</evidence>
<organism evidence="11 12">
    <name type="scientific">Mollisia scopiformis</name>
    <name type="common">Conifer needle endophyte fungus</name>
    <name type="synonym">Phialocephala scopiformis</name>
    <dbReference type="NCBI Taxonomy" id="149040"/>
    <lineage>
        <taxon>Eukaryota</taxon>
        <taxon>Fungi</taxon>
        <taxon>Dikarya</taxon>
        <taxon>Ascomycota</taxon>
        <taxon>Pezizomycotina</taxon>
        <taxon>Leotiomycetes</taxon>
        <taxon>Helotiales</taxon>
        <taxon>Mollisiaceae</taxon>
        <taxon>Mollisia</taxon>
    </lineage>
</organism>
<dbReference type="PROSITE" id="PS00028">
    <property type="entry name" value="ZINC_FINGER_C2H2_1"/>
    <property type="match status" value="2"/>
</dbReference>
<dbReference type="Proteomes" id="UP000070700">
    <property type="component" value="Unassembled WGS sequence"/>
</dbReference>
<proteinExistence type="predicted"/>
<keyword evidence="7" id="KW-0539">Nucleus</keyword>
<keyword evidence="3 8" id="KW-0863">Zinc-finger</keyword>
<evidence type="ECO:0000256" key="3">
    <source>
        <dbReference type="ARBA" id="ARBA00022771"/>
    </source>
</evidence>
<dbReference type="Pfam" id="PF00096">
    <property type="entry name" value="zf-C2H2"/>
    <property type="match status" value="1"/>
</dbReference>
<evidence type="ECO:0000256" key="6">
    <source>
        <dbReference type="ARBA" id="ARBA00023163"/>
    </source>
</evidence>
<dbReference type="GO" id="GO:0005634">
    <property type="term" value="C:nucleus"/>
    <property type="evidence" value="ECO:0007669"/>
    <property type="project" value="UniProtKB-SubCell"/>
</dbReference>
<dbReference type="Gene3D" id="3.30.160.60">
    <property type="entry name" value="Classic Zinc Finger"/>
    <property type="match status" value="1"/>
</dbReference>
<comment type="subcellular location">
    <subcellularLocation>
        <location evidence="1">Nucleus</location>
    </subcellularLocation>
</comment>
<evidence type="ECO:0000313" key="12">
    <source>
        <dbReference type="Proteomes" id="UP000070700"/>
    </source>
</evidence>
<feature type="compositionally biased region" description="Low complexity" evidence="9">
    <location>
        <begin position="85"/>
        <end position="110"/>
    </location>
</feature>
<evidence type="ECO:0000256" key="1">
    <source>
        <dbReference type="ARBA" id="ARBA00004123"/>
    </source>
</evidence>
<dbReference type="PROSITE" id="PS50157">
    <property type="entry name" value="ZINC_FINGER_C2H2_2"/>
    <property type="match status" value="1"/>
</dbReference>
<dbReference type="EMBL" id="KQ947433">
    <property type="protein sequence ID" value="KUJ09140.1"/>
    <property type="molecule type" value="Genomic_DNA"/>
</dbReference>
<dbReference type="PANTHER" id="PTHR46179">
    <property type="entry name" value="ZINC FINGER PROTEIN"/>
    <property type="match status" value="1"/>
</dbReference>
<evidence type="ECO:0000256" key="2">
    <source>
        <dbReference type="ARBA" id="ARBA00022723"/>
    </source>
</evidence>
<evidence type="ECO:0000256" key="7">
    <source>
        <dbReference type="ARBA" id="ARBA00023242"/>
    </source>
</evidence>
<feature type="region of interest" description="Disordered" evidence="9">
    <location>
        <begin position="197"/>
        <end position="216"/>
    </location>
</feature>
<accession>A0A132B9Q8</accession>
<keyword evidence="12" id="KW-1185">Reference proteome</keyword>
<dbReference type="SMART" id="SM00355">
    <property type="entry name" value="ZnF_C2H2"/>
    <property type="match status" value="3"/>
</dbReference>
<keyword evidence="4" id="KW-0862">Zinc</keyword>
<reference evidence="11 12" key="1">
    <citation type="submission" date="2015-10" db="EMBL/GenBank/DDBJ databases">
        <title>Full genome of DAOMC 229536 Phialocephala scopiformis, a fungal endophyte of spruce producing the potent anti-insectan compound rugulosin.</title>
        <authorList>
            <consortium name="DOE Joint Genome Institute"/>
            <person name="Walker A.K."/>
            <person name="Frasz S.L."/>
            <person name="Seifert K.A."/>
            <person name="Miller J.D."/>
            <person name="Mondo S.J."/>
            <person name="Labutti K."/>
            <person name="Lipzen A."/>
            <person name="Dockter R."/>
            <person name="Kennedy M."/>
            <person name="Grigoriev I.V."/>
            <person name="Spatafora J.W."/>
        </authorList>
    </citation>
    <scope>NUCLEOTIDE SEQUENCE [LARGE SCALE GENOMIC DNA]</scope>
    <source>
        <strain evidence="11 12">CBS 120377</strain>
    </source>
</reference>
<dbReference type="GO" id="GO:0008270">
    <property type="term" value="F:zinc ion binding"/>
    <property type="evidence" value="ECO:0007669"/>
    <property type="project" value="UniProtKB-KW"/>
</dbReference>
<dbReference type="PANTHER" id="PTHR46179:SF13">
    <property type="entry name" value="C2H2-TYPE DOMAIN-CONTAINING PROTEIN"/>
    <property type="match status" value="1"/>
</dbReference>